<reference evidence="3" key="1">
    <citation type="submission" date="2014-07" db="EMBL/GenBank/DDBJ databases">
        <title>Identification of a novel salt tolerance gene in wild soybean by whole-genome sequencing.</title>
        <authorList>
            <person name="Lam H.-M."/>
            <person name="Qi X."/>
            <person name="Li M.-W."/>
            <person name="Liu X."/>
            <person name="Xie M."/>
            <person name="Ni M."/>
            <person name="Xu X."/>
        </authorList>
    </citation>
    <scope>NUCLEOTIDE SEQUENCE [LARGE SCALE GENOMIC DNA]</scope>
    <source>
        <tissue evidence="3">Root</tissue>
    </source>
</reference>
<dbReference type="SUPFAM" id="SSF53098">
    <property type="entry name" value="Ribonuclease H-like"/>
    <property type="match status" value="1"/>
</dbReference>
<name>A0A0B2Q0Z1_GLYSO</name>
<dbReference type="GO" id="GO:0046983">
    <property type="term" value="F:protein dimerization activity"/>
    <property type="evidence" value="ECO:0007669"/>
    <property type="project" value="InterPro"/>
</dbReference>
<gene>
    <name evidence="3" type="ORF">glysoja_048842</name>
</gene>
<feature type="non-terminal residue" evidence="3">
    <location>
        <position position="266"/>
    </location>
</feature>
<dbReference type="Proteomes" id="UP000053555">
    <property type="component" value="Unassembled WGS sequence"/>
</dbReference>
<evidence type="ECO:0000313" key="3">
    <source>
        <dbReference type="EMBL" id="KHN15000.1"/>
    </source>
</evidence>
<dbReference type="EMBL" id="KN661412">
    <property type="protein sequence ID" value="KHN15000.1"/>
    <property type="molecule type" value="Genomic_DNA"/>
</dbReference>
<dbReference type="PANTHER" id="PTHR23272:SF179">
    <property type="entry name" value="ZINC FINGER BED DOMAIN-CONTAINING PROTEIN RICESLEEPER 2-LIKE ISOFORM X1"/>
    <property type="match status" value="1"/>
</dbReference>
<evidence type="ECO:0000259" key="2">
    <source>
        <dbReference type="Pfam" id="PF14372"/>
    </source>
</evidence>
<sequence>YKSLPSDDDWKMATEICEKLEIFYKVTELFSGTQYPTSNVYFPKVCEIRLALNEWIFSSNSTIQGIVDSMIAKFEKYWGMINGVMAIRVILDPRLKMKLLNYFFPLMYGSESTNQLNKVTKLLEDLVSEYQSREKRTTSISTSSSIVPGLDNNGGKVDWSSDFLKYVQETSSGDCVKSELDLYLEELVLFNQSNISNFDILGYWKNIGVKYPTLHRIAKDFLAIPISTVASEFAFSIGGQFFTPHHSKLNEDTVKALMCCQDWLRN</sequence>
<proteinExistence type="predicted"/>
<dbReference type="InterPro" id="IPR012337">
    <property type="entry name" value="RNaseH-like_sf"/>
</dbReference>
<dbReference type="Pfam" id="PF14372">
    <property type="entry name" value="hAT-like_RNase-H"/>
    <property type="match status" value="1"/>
</dbReference>
<dbReference type="GO" id="GO:0003677">
    <property type="term" value="F:DNA binding"/>
    <property type="evidence" value="ECO:0007669"/>
    <property type="project" value="InterPro"/>
</dbReference>
<feature type="domain" description="HAT C-terminal dimerisation" evidence="1">
    <location>
        <begin position="179"/>
        <end position="264"/>
    </location>
</feature>
<dbReference type="InterPro" id="IPR025525">
    <property type="entry name" value="hAT-like_transposase_RNase-H"/>
</dbReference>
<accession>A0A0B2Q0Z1</accession>
<evidence type="ECO:0000259" key="1">
    <source>
        <dbReference type="Pfam" id="PF05699"/>
    </source>
</evidence>
<protein>
    <submittedName>
        <fullName evidence="3">Putative AC transposase</fullName>
    </submittedName>
</protein>
<dbReference type="Pfam" id="PF05699">
    <property type="entry name" value="Dimer_Tnp_hAT"/>
    <property type="match status" value="1"/>
</dbReference>
<organism evidence="3">
    <name type="scientific">Glycine soja</name>
    <name type="common">Wild soybean</name>
    <dbReference type="NCBI Taxonomy" id="3848"/>
    <lineage>
        <taxon>Eukaryota</taxon>
        <taxon>Viridiplantae</taxon>
        <taxon>Streptophyta</taxon>
        <taxon>Embryophyta</taxon>
        <taxon>Tracheophyta</taxon>
        <taxon>Spermatophyta</taxon>
        <taxon>Magnoliopsida</taxon>
        <taxon>eudicotyledons</taxon>
        <taxon>Gunneridae</taxon>
        <taxon>Pentapetalae</taxon>
        <taxon>rosids</taxon>
        <taxon>fabids</taxon>
        <taxon>Fabales</taxon>
        <taxon>Fabaceae</taxon>
        <taxon>Papilionoideae</taxon>
        <taxon>50 kb inversion clade</taxon>
        <taxon>NPAAA clade</taxon>
        <taxon>indigoferoid/millettioid clade</taxon>
        <taxon>Phaseoleae</taxon>
        <taxon>Glycine</taxon>
        <taxon>Glycine subgen. Soja</taxon>
    </lineage>
</organism>
<feature type="domain" description="hAT-like transposase RNase-H fold" evidence="2">
    <location>
        <begin position="31"/>
        <end position="130"/>
    </location>
</feature>
<dbReference type="AlphaFoldDB" id="A0A0B2Q0Z1"/>
<dbReference type="InterPro" id="IPR008906">
    <property type="entry name" value="HATC_C_dom"/>
</dbReference>
<feature type="non-terminal residue" evidence="3">
    <location>
        <position position="1"/>
    </location>
</feature>
<dbReference type="PANTHER" id="PTHR23272">
    <property type="entry name" value="BED FINGER-RELATED"/>
    <property type="match status" value="1"/>
</dbReference>